<dbReference type="GO" id="GO:0008270">
    <property type="term" value="F:zinc ion binding"/>
    <property type="evidence" value="ECO:0007669"/>
    <property type="project" value="InterPro"/>
</dbReference>
<dbReference type="EMBL" id="QGGU01000003">
    <property type="protein sequence ID" value="PWK53405.1"/>
    <property type="molecule type" value="Genomic_DNA"/>
</dbReference>
<feature type="active site" description="Proton donor/acceptor" evidence="2">
    <location>
        <position position="335"/>
    </location>
</feature>
<evidence type="ECO:0000256" key="1">
    <source>
        <dbReference type="ARBA" id="ARBA00001947"/>
    </source>
</evidence>
<dbReference type="PANTHER" id="PTHR12756">
    <property type="entry name" value="CYTOSOLIC CARBOXYPEPTIDASE"/>
    <property type="match status" value="1"/>
</dbReference>
<dbReference type="Pfam" id="PF00246">
    <property type="entry name" value="Peptidase_M14"/>
    <property type="match status" value="1"/>
</dbReference>
<dbReference type="SUPFAM" id="SSF53187">
    <property type="entry name" value="Zn-dependent exopeptidases"/>
    <property type="match status" value="1"/>
</dbReference>
<comment type="similarity">
    <text evidence="2">Belongs to the peptidase M14 family.</text>
</comment>
<dbReference type="Gene3D" id="3.40.630.10">
    <property type="entry name" value="Zn peptidases"/>
    <property type="match status" value="1"/>
</dbReference>
<sequence>MVQINSQFSAGNIHHHNTVDDKIVELKINNDYKSDFKQWFYFKANNALDRTLEFHILDADKSAYPDGWSDYQVCCSYDGVEWFRIPTRFENNKLVFSLSFEHSCAYFAYFEPYSYERHLQLVQQAGMHPWCEHQVLGSTIDGREINLLSIGNAEAKNNVWFIARQHPGETMAEWFMEGLINRLLDANDGVTRSLLESCCFHLVPNMNPDGTERGHLRTNAKGVNLNREWDKASQENSPEVFFVQQAMHDKGVDLFIDVHGDEGLPYNFLAGCEGIPRYDEPLANQEKAFKDNFKVATPEFQDTYGYPKDEPGKADLSIGSSWVGQTFGCLSMTLEMPFKDNANLPDIEKGWSSERCMLLGGAILQPVLLHFK</sequence>
<organism evidence="4 5">
    <name type="scientific">Pleionea mediterranea</name>
    <dbReference type="NCBI Taxonomy" id="523701"/>
    <lineage>
        <taxon>Bacteria</taxon>
        <taxon>Pseudomonadati</taxon>
        <taxon>Pseudomonadota</taxon>
        <taxon>Gammaproteobacteria</taxon>
        <taxon>Oceanospirillales</taxon>
        <taxon>Pleioneaceae</taxon>
        <taxon>Pleionea</taxon>
    </lineage>
</organism>
<name>A0A316FZ35_9GAMM</name>
<dbReference type="GO" id="GO:0004181">
    <property type="term" value="F:metallocarboxypeptidase activity"/>
    <property type="evidence" value="ECO:0007669"/>
    <property type="project" value="InterPro"/>
</dbReference>
<dbReference type="Gene3D" id="2.60.40.3120">
    <property type="match status" value="1"/>
</dbReference>
<dbReference type="PROSITE" id="PS52035">
    <property type="entry name" value="PEPTIDASE_M14"/>
    <property type="match status" value="1"/>
</dbReference>
<reference evidence="4 5" key="1">
    <citation type="submission" date="2018-05" db="EMBL/GenBank/DDBJ databases">
        <title>Genomic Encyclopedia of Type Strains, Phase IV (KMG-IV): sequencing the most valuable type-strain genomes for metagenomic binning, comparative biology and taxonomic classification.</title>
        <authorList>
            <person name="Goeker M."/>
        </authorList>
    </citation>
    <scope>NUCLEOTIDE SEQUENCE [LARGE SCALE GENOMIC DNA]</scope>
    <source>
        <strain evidence="4 5">DSM 25350</strain>
    </source>
</reference>
<protein>
    <submittedName>
        <fullName evidence="4">Murein tripeptide amidase MpaA</fullName>
    </submittedName>
</protein>
<evidence type="ECO:0000259" key="3">
    <source>
        <dbReference type="PROSITE" id="PS52035"/>
    </source>
</evidence>
<dbReference type="SMART" id="SM00631">
    <property type="entry name" value="Zn_pept"/>
    <property type="match status" value="1"/>
</dbReference>
<dbReference type="InterPro" id="IPR000834">
    <property type="entry name" value="Peptidase_M14"/>
</dbReference>
<comment type="cofactor">
    <cofactor evidence="1">
        <name>Zn(2+)</name>
        <dbReference type="ChEBI" id="CHEBI:29105"/>
    </cofactor>
</comment>
<dbReference type="PANTHER" id="PTHR12756:SF11">
    <property type="entry name" value="CYTOSOLIC CARBOXYPEPTIDASE 1"/>
    <property type="match status" value="1"/>
</dbReference>
<dbReference type="RefSeq" id="WP_109762641.1">
    <property type="nucleotide sequence ID" value="NZ_QGGU01000003.1"/>
</dbReference>
<dbReference type="CDD" id="cd06234">
    <property type="entry name" value="M14_PaCCP-like"/>
    <property type="match status" value="1"/>
</dbReference>
<dbReference type="Proteomes" id="UP000245790">
    <property type="component" value="Unassembled WGS sequence"/>
</dbReference>
<accession>A0A316FZ35</accession>
<evidence type="ECO:0000313" key="4">
    <source>
        <dbReference type="EMBL" id="PWK53405.1"/>
    </source>
</evidence>
<dbReference type="Pfam" id="PF18027">
    <property type="entry name" value="Pepdidase_M14_N"/>
    <property type="match status" value="1"/>
</dbReference>
<keyword evidence="5" id="KW-1185">Reference proteome</keyword>
<dbReference type="InterPro" id="IPR040626">
    <property type="entry name" value="Pepdidase_M14_N"/>
</dbReference>
<evidence type="ECO:0000313" key="5">
    <source>
        <dbReference type="Proteomes" id="UP000245790"/>
    </source>
</evidence>
<dbReference type="InterPro" id="IPR050821">
    <property type="entry name" value="Cytosolic_carboxypeptidase"/>
</dbReference>
<evidence type="ECO:0000256" key="2">
    <source>
        <dbReference type="PROSITE-ProRule" id="PRU01379"/>
    </source>
</evidence>
<comment type="caution">
    <text evidence="4">The sequence shown here is derived from an EMBL/GenBank/DDBJ whole genome shotgun (WGS) entry which is preliminary data.</text>
</comment>
<dbReference type="AlphaFoldDB" id="A0A316FZ35"/>
<proteinExistence type="inferred from homology"/>
<gene>
    <name evidence="4" type="ORF">C8D97_103232</name>
</gene>
<dbReference type="OrthoDB" id="5490902at2"/>
<dbReference type="GO" id="GO:0006508">
    <property type="term" value="P:proteolysis"/>
    <property type="evidence" value="ECO:0007669"/>
    <property type="project" value="InterPro"/>
</dbReference>
<feature type="domain" description="Peptidase M14" evidence="3">
    <location>
        <begin position="111"/>
        <end position="367"/>
    </location>
</feature>